<reference evidence="2" key="1">
    <citation type="submission" date="2019-08" db="EMBL/GenBank/DDBJ databases">
        <authorList>
            <person name="Kucharzyk K."/>
            <person name="Murdoch R.W."/>
            <person name="Higgins S."/>
            <person name="Loffler F."/>
        </authorList>
    </citation>
    <scope>NUCLEOTIDE SEQUENCE</scope>
</reference>
<dbReference type="AlphaFoldDB" id="A0A645J037"/>
<comment type="caution">
    <text evidence="2">The sequence shown here is derived from an EMBL/GenBank/DDBJ whole genome shotgun (WGS) entry which is preliminary data.</text>
</comment>
<protein>
    <submittedName>
        <fullName evidence="2">Uncharacterized protein</fullName>
    </submittedName>
</protein>
<dbReference type="EMBL" id="VSSQ01128107">
    <property type="protein sequence ID" value="MPN57038.1"/>
    <property type="molecule type" value="Genomic_DNA"/>
</dbReference>
<evidence type="ECO:0000256" key="1">
    <source>
        <dbReference type="SAM" id="MobiDB-lite"/>
    </source>
</evidence>
<sequence>MKAGNSAAGNRNKHERPDSQVAGVQIGNRHFRQMVALDDNTPGNAQSHDDQTDTKNGINPADELVDGHKGG</sequence>
<evidence type="ECO:0000313" key="2">
    <source>
        <dbReference type="EMBL" id="MPN57038.1"/>
    </source>
</evidence>
<name>A0A645J037_9ZZZZ</name>
<feature type="region of interest" description="Disordered" evidence="1">
    <location>
        <begin position="1"/>
        <end position="71"/>
    </location>
</feature>
<accession>A0A645J037</accession>
<organism evidence="2">
    <name type="scientific">bioreactor metagenome</name>
    <dbReference type="NCBI Taxonomy" id="1076179"/>
    <lineage>
        <taxon>unclassified sequences</taxon>
        <taxon>metagenomes</taxon>
        <taxon>ecological metagenomes</taxon>
    </lineage>
</organism>
<proteinExistence type="predicted"/>
<gene>
    <name evidence="2" type="ORF">SDC9_204732</name>
</gene>